<sequence>MKFLFDDYNKTKRVYHVISLKDLGYVMENGISYDDKITYITKYKGFHDYIEDLKTDKIPSWVDRRKSIFASLNFKKDHYFHSHSALLSLKINENKCWIANENLANEIYEPFALRNIEGFEYCKKYLDTKAKDVITRYWDTSLSFKDNLKVRRDLSEYYDAEILIGSHIPKENIEVLKIYSDHNAFSLDEFRNYFTL</sequence>
<organism evidence="1 2">
    <name type="scientific">Tepidibacter hydrothermalis</name>
    <dbReference type="NCBI Taxonomy" id="3036126"/>
    <lineage>
        <taxon>Bacteria</taxon>
        <taxon>Bacillati</taxon>
        <taxon>Bacillota</taxon>
        <taxon>Clostridia</taxon>
        <taxon>Peptostreptococcales</taxon>
        <taxon>Peptostreptococcaceae</taxon>
        <taxon>Tepidibacter</taxon>
    </lineage>
</organism>
<protein>
    <recommendedName>
        <fullName evidence="3">DarT domain-containing protein</fullName>
    </recommendedName>
</protein>
<dbReference type="Proteomes" id="UP001222800">
    <property type="component" value="Chromosome"/>
</dbReference>
<evidence type="ECO:0000313" key="2">
    <source>
        <dbReference type="Proteomes" id="UP001222800"/>
    </source>
</evidence>
<reference evidence="1 2" key="1">
    <citation type="submission" date="2023-03" db="EMBL/GenBank/DDBJ databases">
        <title>Complete genome sequence of Tepidibacter sp. SWIR-1, isolated from a deep-sea hydrothermal vent.</title>
        <authorList>
            <person name="Li X."/>
        </authorList>
    </citation>
    <scope>NUCLEOTIDE SEQUENCE [LARGE SCALE GENOMIC DNA]</scope>
    <source>
        <strain evidence="1 2">SWIR-1</strain>
    </source>
</reference>
<name>A0ABY8EE09_9FIRM</name>
<evidence type="ECO:0008006" key="3">
    <source>
        <dbReference type="Google" id="ProtNLM"/>
    </source>
</evidence>
<evidence type="ECO:0000313" key="1">
    <source>
        <dbReference type="EMBL" id="WFD11011.1"/>
    </source>
</evidence>
<dbReference type="EMBL" id="CP120733">
    <property type="protein sequence ID" value="WFD11011.1"/>
    <property type="molecule type" value="Genomic_DNA"/>
</dbReference>
<proteinExistence type="predicted"/>
<gene>
    <name evidence="1" type="ORF">P4S50_02755</name>
</gene>
<dbReference type="RefSeq" id="WP_277732975.1">
    <property type="nucleotide sequence ID" value="NZ_CP120733.1"/>
</dbReference>
<keyword evidence="2" id="KW-1185">Reference proteome</keyword>
<accession>A0ABY8EE09</accession>